<dbReference type="RefSeq" id="WP_246917149.1">
    <property type="nucleotide sequence ID" value="NZ_CP083834.1"/>
</dbReference>
<evidence type="ECO:0000313" key="4">
    <source>
        <dbReference type="Proteomes" id="UP001176432"/>
    </source>
</evidence>
<gene>
    <name evidence="3" type="ORF">Q5934_04700</name>
</gene>
<evidence type="ECO:0000259" key="2">
    <source>
        <dbReference type="Pfam" id="PF11726"/>
    </source>
</evidence>
<reference evidence="3" key="1">
    <citation type="submission" date="2023-07" db="EMBL/GenBank/DDBJ databases">
        <title>Isolates cultured from stool samples of acute diarrhea patients.</title>
        <authorList>
            <person name="Jiang S."/>
        </authorList>
    </citation>
    <scope>NUCLEOTIDE SEQUENCE</scope>
    <source>
        <strain evidence="3">L4424</strain>
    </source>
</reference>
<dbReference type="Proteomes" id="UP001176432">
    <property type="component" value="Unassembled WGS sequence"/>
</dbReference>
<comment type="caution">
    <text evidence="3">The sequence shown here is derived from an EMBL/GenBank/DDBJ whole genome shotgun (WGS) entry which is preliminary data.</text>
</comment>
<dbReference type="InterPro" id="IPR057271">
    <property type="entry name" value="YagK_YfjJ_C"/>
</dbReference>
<evidence type="ECO:0000256" key="1">
    <source>
        <dbReference type="SAM" id="MobiDB-lite"/>
    </source>
</evidence>
<dbReference type="AlphaFoldDB" id="A0AAW7ZKU1"/>
<dbReference type="Pfam" id="PF11726">
    <property type="entry name" value="YagK_YfjJ_C"/>
    <property type="match status" value="1"/>
</dbReference>
<dbReference type="EMBL" id="JAUPXB010000001">
    <property type="protein sequence ID" value="MDO7920848.1"/>
    <property type="molecule type" value="Genomic_DNA"/>
</dbReference>
<organism evidence="3 4">
    <name type="scientific">Enterobacter asburiae</name>
    <dbReference type="NCBI Taxonomy" id="61645"/>
    <lineage>
        <taxon>Bacteria</taxon>
        <taxon>Pseudomonadati</taxon>
        <taxon>Pseudomonadota</taxon>
        <taxon>Gammaproteobacteria</taxon>
        <taxon>Enterobacterales</taxon>
        <taxon>Enterobacteriaceae</taxon>
        <taxon>Enterobacter</taxon>
        <taxon>Enterobacter cloacae complex</taxon>
    </lineage>
</organism>
<proteinExistence type="predicted"/>
<accession>A0AAW7ZKU1</accession>
<feature type="region of interest" description="Disordered" evidence="1">
    <location>
        <begin position="189"/>
        <end position="213"/>
    </location>
</feature>
<feature type="domain" description="YagK/YfjJ C-terminal" evidence="2">
    <location>
        <begin position="24"/>
        <end position="199"/>
    </location>
</feature>
<sequence>MNSTYLLNASYVERTRQVFDAATDQYPRLAVFRADLRFPIDGTGRRDERVISRFIDSLKTHMASQFSAKRQAGITCDHPTSLRYIWCREYGLQSGNRHYHVVLLLNKDAFHQLGSFDPPEGRKLPSLANLIQKAWCSALSLPWPQYASRVRFPDGQPIWIKNLKNKENPPEYFRAPEWAWYLSKEASKRYGDGRSFGCSQDNPSLIGSRRKPR</sequence>
<name>A0AAW7ZKU1_ENTAS</name>
<protein>
    <submittedName>
        <fullName evidence="3">Inovirus Gp2 family protein</fullName>
    </submittedName>
</protein>
<evidence type="ECO:0000313" key="3">
    <source>
        <dbReference type="EMBL" id="MDO7920848.1"/>
    </source>
</evidence>